<evidence type="ECO:0000256" key="2">
    <source>
        <dbReference type="ARBA" id="ARBA00022475"/>
    </source>
</evidence>
<feature type="transmembrane region" description="Helical" evidence="10">
    <location>
        <begin position="143"/>
        <end position="159"/>
    </location>
</feature>
<dbReference type="SUPFAM" id="SSF55874">
    <property type="entry name" value="ATPase domain of HSP90 chaperone/DNA topoisomerase II/histidine kinase"/>
    <property type="match status" value="1"/>
</dbReference>
<comment type="subcellular location">
    <subcellularLocation>
        <location evidence="1">Cell membrane</location>
        <topology evidence="1">Multi-pass membrane protein</topology>
    </subcellularLocation>
</comment>
<dbReference type="Proteomes" id="UP000000263">
    <property type="component" value="Chromosome"/>
</dbReference>
<evidence type="ECO:0000256" key="9">
    <source>
        <dbReference type="SAM" id="MobiDB-lite"/>
    </source>
</evidence>
<feature type="transmembrane region" description="Helical" evidence="10">
    <location>
        <begin position="20"/>
        <end position="40"/>
    </location>
</feature>
<dbReference type="InterPro" id="IPR050482">
    <property type="entry name" value="Sensor_HK_TwoCompSys"/>
</dbReference>
<organism evidence="12 13">
    <name type="scientific">Roseiflexus castenholzii (strain DSM 13941 / HLO8)</name>
    <dbReference type="NCBI Taxonomy" id="383372"/>
    <lineage>
        <taxon>Bacteria</taxon>
        <taxon>Bacillati</taxon>
        <taxon>Chloroflexota</taxon>
        <taxon>Chloroflexia</taxon>
        <taxon>Chloroflexales</taxon>
        <taxon>Roseiflexineae</taxon>
        <taxon>Roseiflexaceae</taxon>
        <taxon>Roseiflexus</taxon>
    </lineage>
</organism>
<dbReference type="InterPro" id="IPR003594">
    <property type="entry name" value="HATPase_dom"/>
</dbReference>
<evidence type="ECO:0000313" key="13">
    <source>
        <dbReference type="Proteomes" id="UP000000263"/>
    </source>
</evidence>
<proteinExistence type="predicted"/>
<dbReference type="EMBL" id="CP000804">
    <property type="protein sequence ID" value="ABU59988.1"/>
    <property type="molecule type" value="Genomic_DNA"/>
</dbReference>
<keyword evidence="7" id="KW-0902">Two-component regulatory system</keyword>
<dbReference type="Pfam" id="PF02518">
    <property type="entry name" value="HATPase_c"/>
    <property type="match status" value="1"/>
</dbReference>
<keyword evidence="2" id="KW-1003">Cell membrane</keyword>
<evidence type="ECO:0000256" key="7">
    <source>
        <dbReference type="ARBA" id="ARBA00023012"/>
    </source>
</evidence>
<keyword evidence="5 12" id="KW-0418">Kinase</keyword>
<name>A7NQZ2_ROSCS</name>
<keyword evidence="3" id="KW-0808">Transferase</keyword>
<evidence type="ECO:0000256" key="10">
    <source>
        <dbReference type="SAM" id="Phobius"/>
    </source>
</evidence>
<dbReference type="Gene3D" id="3.30.565.10">
    <property type="entry name" value="Histidine kinase-like ATPase, C-terminal domain"/>
    <property type="match status" value="1"/>
</dbReference>
<gene>
    <name evidence="12" type="ordered locus">Rcas_3955</name>
</gene>
<feature type="region of interest" description="Disordered" evidence="9">
    <location>
        <begin position="250"/>
        <end position="304"/>
    </location>
</feature>
<dbReference type="STRING" id="383372.Rcas_3955"/>
<sequence length="453" mass="49703">MSCSLSSQFSVLGSQFSVFSSQFSALFTLAAAAAFCYTYPCKPRRCRSLRSRYAGGSVVDRPIRKCARCSVSGTRLPPNPWLADHVIFFTSRWMVWGATLLWVLAQGLLDATQLWALCLALLVNMLATRFAQSYLRIVRRNPATLMIDIVYGVALVLFSGGWDSAFLLCASSSLVLPALMYGWRGGIMAGLTFVSIDLAALWAAGAPPADRLLTGEVSGMTLALTMMAPPLFGALVHPLVEMMRDYVEHRRAPSRRSPERSDMRPRRSAPPDAPSLPRESGGVRSISRDASEPSPVAQATRIRTAEHGADELRRLLFAPLAATDVELGTAIDILTSRFSQHTGIAVRVTQLGRARHVRHAQRQLLVRLAQEALLNVQQHAHASSVNVTLRYDSSSVVLMIQDDGIGLLDGTYERPGWRSLRTLQYRLAEHDGRLDVFELDGGGVTVRVSLPLD</sequence>
<evidence type="ECO:0000256" key="5">
    <source>
        <dbReference type="ARBA" id="ARBA00022777"/>
    </source>
</evidence>
<dbReference type="GO" id="GO:0005886">
    <property type="term" value="C:plasma membrane"/>
    <property type="evidence" value="ECO:0007669"/>
    <property type="project" value="UniProtKB-SubCell"/>
</dbReference>
<reference evidence="12 13" key="1">
    <citation type="submission" date="2007-08" db="EMBL/GenBank/DDBJ databases">
        <title>Complete sequence of Roseiflexus castenholzii DSM 13941.</title>
        <authorList>
            <consortium name="US DOE Joint Genome Institute"/>
            <person name="Copeland A."/>
            <person name="Lucas S."/>
            <person name="Lapidus A."/>
            <person name="Barry K."/>
            <person name="Glavina del Rio T."/>
            <person name="Dalin E."/>
            <person name="Tice H."/>
            <person name="Pitluck S."/>
            <person name="Thompson L.S."/>
            <person name="Brettin T."/>
            <person name="Bruce D."/>
            <person name="Detter J.C."/>
            <person name="Han C."/>
            <person name="Tapia R."/>
            <person name="Schmutz J."/>
            <person name="Larimer F."/>
            <person name="Land M."/>
            <person name="Hauser L."/>
            <person name="Kyrpides N."/>
            <person name="Mikhailova N."/>
            <person name="Bryant D.A."/>
            <person name="Hanada S."/>
            <person name="Tsukatani Y."/>
            <person name="Richardson P."/>
        </authorList>
    </citation>
    <scope>NUCLEOTIDE SEQUENCE [LARGE SCALE GENOMIC DNA]</scope>
    <source>
        <strain evidence="13">DSM 13941 / HLO8</strain>
    </source>
</reference>
<feature type="compositionally biased region" description="Basic and acidic residues" evidence="9">
    <location>
        <begin position="250"/>
        <end position="265"/>
    </location>
</feature>
<dbReference type="AlphaFoldDB" id="A7NQZ2"/>
<dbReference type="PANTHER" id="PTHR24421:SF37">
    <property type="entry name" value="SENSOR HISTIDINE KINASE NARS"/>
    <property type="match status" value="1"/>
</dbReference>
<keyword evidence="13" id="KW-1185">Reference proteome</keyword>
<keyword evidence="8 10" id="KW-0472">Membrane</keyword>
<feature type="transmembrane region" description="Helical" evidence="10">
    <location>
        <begin position="217"/>
        <end position="240"/>
    </location>
</feature>
<dbReference type="HOGENOM" id="CLU_721376_0_0_0"/>
<evidence type="ECO:0000259" key="11">
    <source>
        <dbReference type="Pfam" id="PF02518"/>
    </source>
</evidence>
<evidence type="ECO:0000313" key="12">
    <source>
        <dbReference type="EMBL" id="ABU59988.1"/>
    </source>
</evidence>
<evidence type="ECO:0000256" key="8">
    <source>
        <dbReference type="ARBA" id="ARBA00023136"/>
    </source>
</evidence>
<dbReference type="GO" id="GO:0000160">
    <property type="term" value="P:phosphorelay signal transduction system"/>
    <property type="evidence" value="ECO:0007669"/>
    <property type="project" value="UniProtKB-KW"/>
</dbReference>
<evidence type="ECO:0000256" key="4">
    <source>
        <dbReference type="ARBA" id="ARBA00022692"/>
    </source>
</evidence>
<dbReference type="KEGG" id="rca:Rcas_3955"/>
<dbReference type="CDD" id="cd16917">
    <property type="entry name" value="HATPase_UhpB-NarQ-NarX-like"/>
    <property type="match status" value="1"/>
</dbReference>
<accession>A7NQZ2</accession>
<keyword evidence="4 10" id="KW-0812">Transmembrane</keyword>
<dbReference type="PANTHER" id="PTHR24421">
    <property type="entry name" value="NITRATE/NITRITE SENSOR PROTEIN NARX-RELATED"/>
    <property type="match status" value="1"/>
</dbReference>
<evidence type="ECO:0000256" key="1">
    <source>
        <dbReference type="ARBA" id="ARBA00004651"/>
    </source>
</evidence>
<dbReference type="eggNOG" id="COG4585">
    <property type="taxonomic scope" value="Bacteria"/>
</dbReference>
<feature type="transmembrane region" description="Helical" evidence="10">
    <location>
        <begin position="187"/>
        <end position="205"/>
    </location>
</feature>
<dbReference type="InterPro" id="IPR036890">
    <property type="entry name" value="HATPase_C_sf"/>
</dbReference>
<feature type="transmembrane region" description="Helical" evidence="10">
    <location>
        <begin position="111"/>
        <end position="131"/>
    </location>
</feature>
<evidence type="ECO:0000256" key="6">
    <source>
        <dbReference type="ARBA" id="ARBA00022989"/>
    </source>
</evidence>
<evidence type="ECO:0000256" key="3">
    <source>
        <dbReference type="ARBA" id="ARBA00022679"/>
    </source>
</evidence>
<dbReference type="GO" id="GO:0016301">
    <property type="term" value="F:kinase activity"/>
    <property type="evidence" value="ECO:0007669"/>
    <property type="project" value="UniProtKB-KW"/>
</dbReference>
<protein>
    <submittedName>
        <fullName evidence="12">Putative signal transduction histidine kinase</fullName>
    </submittedName>
</protein>
<keyword evidence="6 10" id="KW-1133">Transmembrane helix</keyword>
<feature type="domain" description="Histidine kinase/HSP90-like ATPase" evidence="11">
    <location>
        <begin position="362"/>
        <end position="452"/>
    </location>
</feature>